<feature type="binding site" description="covalent" evidence="8">
    <location>
        <position position="135"/>
    </location>
    <ligand>
        <name>heme c</name>
        <dbReference type="ChEBI" id="CHEBI:61717"/>
        <label>2</label>
    </ligand>
</feature>
<comment type="PTM">
    <text evidence="8">Binds 2 heme c groups covalently per subunit.</text>
</comment>
<dbReference type="EMBL" id="CBTK010000247">
    <property type="protein sequence ID" value="CDH46035.1"/>
    <property type="molecule type" value="Genomic_DNA"/>
</dbReference>
<dbReference type="InterPro" id="IPR036909">
    <property type="entry name" value="Cyt_c-like_dom_sf"/>
</dbReference>
<feature type="domain" description="Cytochrome c" evidence="11">
    <location>
        <begin position="24"/>
        <end position="102"/>
    </location>
</feature>
<keyword evidence="7 9" id="KW-0408">Iron</keyword>
<dbReference type="PIRSF" id="PIRSF000005">
    <property type="entry name" value="Cytochrome_c4"/>
    <property type="match status" value="1"/>
</dbReference>
<protein>
    <submittedName>
        <fullName evidence="12">Cytochrome c4</fullName>
    </submittedName>
</protein>
<evidence type="ECO:0000256" key="10">
    <source>
        <dbReference type="SAM" id="SignalP"/>
    </source>
</evidence>
<dbReference type="Gene3D" id="1.10.760.10">
    <property type="entry name" value="Cytochrome c-like domain"/>
    <property type="match status" value="2"/>
</dbReference>
<feature type="signal peptide" evidence="10">
    <location>
        <begin position="1"/>
        <end position="22"/>
    </location>
</feature>
<evidence type="ECO:0000256" key="8">
    <source>
        <dbReference type="PIRSR" id="PIRSR000005-1"/>
    </source>
</evidence>
<organism evidence="12 13">
    <name type="scientific">Candidatus Contendobacter odensis Run_B_J11</name>
    <dbReference type="NCBI Taxonomy" id="1400861"/>
    <lineage>
        <taxon>Bacteria</taxon>
        <taxon>Pseudomonadati</taxon>
        <taxon>Pseudomonadota</taxon>
        <taxon>Gammaproteobacteria</taxon>
        <taxon>Candidatus Competibacteraceae</taxon>
        <taxon>Candidatus Contendibacter</taxon>
    </lineage>
</organism>
<dbReference type="PROSITE" id="PS51007">
    <property type="entry name" value="CYTC"/>
    <property type="match status" value="2"/>
</dbReference>
<dbReference type="InterPro" id="IPR008168">
    <property type="entry name" value="Cyt_C_IC"/>
</dbReference>
<evidence type="ECO:0000256" key="7">
    <source>
        <dbReference type="ARBA" id="ARBA00023004"/>
    </source>
</evidence>
<dbReference type="PANTHER" id="PTHR33751">
    <property type="entry name" value="CBB3-TYPE CYTOCHROME C OXIDASE SUBUNIT FIXP"/>
    <property type="match status" value="1"/>
</dbReference>
<feature type="binding site" description="covalent" evidence="8">
    <location>
        <position position="36"/>
    </location>
    <ligand>
        <name>heme c</name>
        <dbReference type="ChEBI" id="CHEBI:61717"/>
        <label>1</label>
    </ligand>
</feature>
<sequence>MKKLVVIAATCALLGSATAALAAGDPTAGKTKSVTCAACHNADGNSAIAQYPKLAGQSADYLVKQLQEYKSGTRVNPIMAGMVAPLSPQDMEDLAAYFSSQQIAGGAADPALAPVGEAIFRGGNLTSGVAACMACHGVAGAGNPAAKFPALAGQHAEYAEAQLKAFRAMERANDAGQMMRGVAAKLTDPEIKAVASYVQGLQP</sequence>
<evidence type="ECO:0000256" key="3">
    <source>
        <dbReference type="ARBA" id="ARBA00022617"/>
    </source>
</evidence>
<keyword evidence="2" id="KW-0813">Transport</keyword>
<dbReference type="OrthoDB" id="9773456at2"/>
<comment type="subcellular location">
    <subcellularLocation>
        <location evidence="1">Periplasm</location>
    </subcellularLocation>
</comment>
<keyword evidence="6" id="KW-0249">Electron transport</keyword>
<evidence type="ECO:0000256" key="9">
    <source>
        <dbReference type="PIRSR" id="PIRSR000005-2"/>
    </source>
</evidence>
<feature type="binding site" description="covalent" evidence="8">
    <location>
        <position position="39"/>
    </location>
    <ligand>
        <name>heme c</name>
        <dbReference type="ChEBI" id="CHEBI:61717"/>
        <label>1</label>
    </ligand>
</feature>
<dbReference type="PRINTS" id="PR00605">
    <property type="entry name" value="CYTCHROMECIC"/>
</dbReference>
<dbReference type="AlphaFoldDB" id="A0A7U7J563"/>
<evidence type="ECO:0000259" key="11">
    <source>
        <dbReference type="PROSITE" id="PS51007"/>
    </source>
</evidence>
<feature type="binding site" description="axial binding residue" evidence="9">
    <location>
        <position position="179"/>
    </location>
    <ligand>
        <name>heme c</name>
        <dbReference type="ChEBI" id="CHEBI:61717"/>
        <label>2</label>
    </ligand>
    <ligandPart>
        <name>Fe</name>
        <dbReference type="ChEBI" id="CHEBI:18248"/>
    </ligandPart>
</feature>
<dbReference type="InterPro" id="IPR024167">
    <property type="entry name" value="Cytochrome_c4-like"/>
</dbReference>
<reference evidence="12 13" key="1">
    <citation type="journal article" date="2014" name="ISME J.">
        <title>Candidatus Competibacter-lineage genomes retrieved from metagenomes reveal functional metabolic diversity.</title>
        <authorList>
            <person name="McIlroy S.J."/>
            <person name="Albertsen M."/>
            <person name="Andresen E.K."/>
            <person name="Saunders A.M."/>
            <person name="Kristiansen R."/>
            <person name="Stokholm-Bjerregaard M."/>
            <person name="Nielsen K.L."/>
            <person name="Nielsen P.H."/>
        </authorList>
    </citation>
    <scope>NUCLEOTIDE SEQUENCE [LARGE SCALE GENOMIC DNA]</scope>
    <source>
        <strain evidence="12 13">Run_B_J11</strain>
    </source>
</reference>
<feature type="binding site" description="axial binding residue" evidence="9">
    <location>
        <position position="79"/>
    </location>
    <ligand>
        <name>heme c</name>
        <dbReference type="ChEBI" id="CHEBI:61717"/>
        <label>1</label>
    </ligand>
    <ligandPart>
        <name>Fe</name>
        <dbReference type="ChEBI" id="CHEBI:18248"/>
    </ligandPart>
</feature>
<dbReference type="Proteomes" id="UP000019184">
    <property type="component" value="Unassembled WGS sequence"/>
</dbReference>
<dbReference type="RefSeq" id="WP_034434432.1">
    <property type="nucleotide sequence ID" value="NZ_CBTK010000247.1"/>
</dbReference>
<evidence type="ECO:0000256" key="5">
    <source>
        <dbReference type="ARBA" id="ARBA00022764"/>
    </source>
</evidence>
<keyword evidence="4 9" id="KW-0479">Metal-binding</keyword>
<comment type="caution">
    <text evidence="12">The sequence shown here is derived from an EMBL/GenBank/DDBJ whole genome shotgun (WGS) entry which is preliminary data.</text>
</comment>
<gene>
    <name evidence="12" type="primary">cc</name>
    <name evidence="12" type="ORF">BN874_330006</name>
</gene>
<evidence type="ECO:0000256" key="6">
    <source>
        <dbReference type="ARBA" id="ARBA00022982"/>
    </source>
</evidence>
<feature type="binding site" description="covalent" evidence="8">
    <location>
        <position position="132"/>
    </location>
    <ligand>
        <name>heme c</name>
        <dbReference type="ChEBI" id="CHEBI:61717"/>
        <label>2</label>
    </ligand>
</feature>
<dbReference type="Pfam" id="PF00034">
    <property type="entry name" value="Cytochrom_C"/>
    <property type="match status" value="2"/>
</dbReference>
<evidence type="ECO:0000256" key="4">
    <source>
        <dbReference type="ARBA" id="ARBA00022723"/>
    </source>
</evidence>
<evidence type="ECO:0000313" key="13">
    <source>
        <dbReference type="Proteomes" id="UP000019184"/>
    </source>
</evidence>
<keyword evidence="3 8" id="KW-0349">Heme</keyword>
<feature type="chain" id="PRO_5030651229" evidence="10">
    <location>
        <begin position="23"/>
        <end position="203"/>
    </location>
</feature>
<dbReference type="InterPro" id="IPR009056">
    <property type="entry name" value="Cyt_c-like_dom"/>
</dbReference>
<dbReference type="GO" id="GO:0009055">
    <property type="term" value="F:electron transfer activity"/>
    <property type="evidence" value="ECO:0007669"/>
    <property type="project" value="InterPro"/>
</dbReference>
<keyword evidence="5" id="KW-0574">Periplasm</keyword>
<dbReference type="GO" id="GO:0042597">
    <property type="term" value="C:periplasmic space"/>
    <property type="evidence" value="ECO:0007669"/>
    <property type="project" value="UniProtKB-SubCell"/>
</dbReference>
<keyword evidence="13" id="KW-1185">Reference proteome</keyword>
<proteinExistence type="predicted"/>
<name>A0A7U7J563_9GAMM</name>
<feature type="binding site" description="axial binding residue" evidence="9">
    <location>
        <position position="136"/>
    </location>
    <ligand>
        <name>heme c</name>
        <dbReference type="ChEBI" id="CHEBI:61717"/>
        <label>2</label>
    </ligand>
    <ligandPart>
        <name>Fe</name>
        <dbReference type="ChEBI" id="CHEBI:18248"/>
    </ligandPart>
</feature>
<dbReference type="InterPro" id="IPR050597">
    <property type="entry name" value="Cytochrome_c_Oxidase_Subunit"/>
</dbReference>
<accession>A0A7U7J563</accession>
<feature type="domain" description="Cytochrome c" evidence="11">
    <location>
        <begin position="111"/>
        <end position="202"/>
    </location>
</feature>
<feature type="binding site" description="axial binding residue" evidence="9">
    <location>
        <position position="40"/>
    </location>
    <ligand>
        <name>heme c</name>
        <dbReference type="ChEBI" id="CHEBI:61717"/>
        <label>1</label>
    </ligand>
    <ligandPart>
        <name>Fe</name>
        <dbReference type="ChEBI" id="CHEBI:18248"/>
    </ligandPart>
</feature>
<dbReference type="PANTHER" id="PTHR33751:SF9">
    <property type="entry name" value="CYTOCHROME C4"/>
    <property type="match status" value="1"/>
</dbReference>
<evidence type="ECO:0000313" key="12">
    <source>
        <dbReference type="EMBL" id="CDH46035.1"/>
    </source>
</evidence>
<dbReference type="GO" id="GO:0005506">
    <property type="term" value="F:iron ion binding"/>
    <property type="evidence" value="ECO:0007669"/>
    <property type="project" value="InterPro"/>
</dbReference>
<keyword evidence="10" id="KW-0732">Signal</keyword>
<evidence type="ECO:0000256" key="2">
    <source>
        <dbReference type="ARBA" id="ARBA00022448"/>
    </source>
</evidence>
<dbReference type="GO" id="GO:0020037">
    <property type="term" value="F:heme binding"/>
    <property type="evidence" value="ECO:0007669"/>
    <property type="project" value="InterPro"/>
</dbReference>
<dbReference type="SUPFAM" id="SSF46626">
    <property type="entry name" value="Cytochrome c"/>
    <property type="match status" value="2"/>
</dbReference>
<evidence type="ECO:0000256" key="1">
    <source>
        <dbReference type="ARBA" id="ARBA00004418"/>
    </source>
</evidence>